<comment type="catalytic activity">
    <reaction evidence="29">
        <text>20-hydroxy-leukotriene B4 + NADP(+) = 12-oxo-20-hydroxy-leukotriene B4 + NADPH + H(+)</text>
        <dbReference type="Rhea" id="RHEA:51208"/>
        <dbReference type="ChEBI" id="CHEBI:15378"/>
        <dbReference type="ChEBI" id="CHEBI:57460"/>
        <dbReference type="ChEBI" id="CHEBI:57783"/>
        <dbReference type="ChEBI" id="CHEBI:58349"/>
        <dbReference type="ChEBI" id="CHEBI:133346"/>
    </reaction>
    <physiologicalReaction direction="left-to-right" evidence="29">
        <dbReference type="Rhea" id="RHEA:51209"/>
    </physiologicalReaction>
</comment>
<feature type="domain" description="Enoyl reductase (ER)" evidence="35">
    <location>
        <begin position="18"/>
        <end position="328"/>
    </location>
</feature>
<comment type="catalytic activity">
    <reaction evidence="32">
        <text>13,14-dihydro-15-oxo-prostaglandin E1 + NADP(+) = 15-oxoprostaglandin E1 + NADPH + H(+)</text>
        <dbReference type="Rhea" id="RHEA:50584"/>
        <dbReference type="ChEBI" id="CHEBI:15378"/>
        <dbReference type="ChEBI" id="CHEBI:57401"/>
        <dbReference type="ChEBI" id="CHEBI:57783"/>
        <dbReference type="ChEBI" id="CHEBI:58349"/>
        <dbReference type="ChEBI" id="CHEBI:133408"/>
    </reaction>
    <physiologicalReaction direction="right-to-left" evidence="32">
        <dbReference type="Rhea" id="RHEA:50586"/>
    </physiologicalReaction>
</comment>
<evidence type="ECO:0000256" key="6">
    <source>
        <dbReference type="ARBA" id="ARBA00020651"/>
    </source>
</evidence>
<comment type="catalytic activity">
    <reaction evidence="21">
        <text>decanal + NADP(+) = (2E)-decenal + NADPH + H(+)</text>
        <dbReference type="Rhea" id="RHEA:50612"/>
        <dbReference type="ChEBI" id="CHEBI:15378"/>
        <dbReference type="ChEBI" id="CHEBI:31457"/>
        <dbReference type="ChEBI" id="CHEBI:57783"/>
        <dbReference type="ChEBI" id="CHEBI:58349"/>
        <dbReference type="ChEBI" id="CHEBI:133455"/>
    </reaction>
    <physiologicalReaction direction="right-to-left" evidence="21">
        <dbReference type="Rhea" id="RHEA:50614"/>
    </physiologicalReaction>
</comment>
<evidence type="ECO:0000256" key="33">
    <source>
        <dbReference type="ARBA" id="ARBA00049179"/>
    </source>
</evidence>
<evidence type="ECO:0000256" key="16">
    <source>
        <dbReference type="ARBA" id="ARBA00031851"/>
    </source>
</evidence>
<keyword evidence="7" id="KW-0963">Cytoplasm</keyword>
<evidence type="ECO:0000256" key="11">
    <source>
        <dbReference type="ARBA" id="ARBA00022857"/>
    </source>
</evidence>
<dbReference type="InterPro" id="IPR036291">
    <property type="entry name" value="NAD(P)-bd_dom_sf"/>
</dbReference>
<evidence type="ECO:0000256" key="21">
    <source>
        <dbReference type="ARBA" id="ARBA00047617"/>
    </source>
</evidence>
<dbReference type="Proteomes" id="UP000515154">
    <property type="component" value="Linkage group LG11"/>
</dbReference>
<keyword evidence="10" id="KW-0276">Fatty acid metabolism</keyword>
<dbReference type="PANTHER" id="PTHR43205:SF7">
    <property type="entry name" value="PROSTAGLANDIN REDUCTASE 1"/>
    <property type="match status" value="1"/>
</dbReference>
<keyword evidence="36" id="KW-1185">Reference proteome</keyword>
<protein>
    <recommendedName>
        <fullName evidence="6">Prostaglandin reductase 1</fullName>
        <ecNumber evidence="4">1.3.1.48</ecNumber>
        <ecNumber evidence="5">1.3.1.74</ecNumber>
    </recommendedName>
    <alternativeName>
        <fullName evidence="19">15-oxoprostaglandin 13-reductase</fullName>
    </alternativeName>
    <alternativeName>
        <fullName evidence="17">Dithiolethione-inducible gene 1 protein</fullName>
    </alternativeName>
    <alternativeName>
        <fullName evidence="16">Leukotriene B4 12-hydroxydehydrogenase</fullName>
    </alternativeName>
    <alternativeName>
        <fullName evidence="18">NAD(P)H-dependent alkenal/one oxidoreductase</fullName>
    </alternativeName>
</protein>
<comment type="catalytic activity">
    <reaction evidence="31">
        <text>(5S,12S)-dihydroxy-(6E,10E,12E,14Z)-eicosatetraenoate + NADP(+) = 12-oxo-(5S)-hydroxy-(6E,8E,10E,14Z)-eicosatetraenoate + NADPH + H(+)</text>
        <dbReference type="Rhea" id="RHEA:51212"/>
        <dbReference type="ChEBI" id="CHEBI:15378"/>
        <dbReference type="ChEBI" id="CHEBI:57783"/>
        <dbReference type="ChEBI" id="CHEBI:58349"/>
        <dbReference type="ChEBI" id="CHEBI:133974"/>
        <dbReference type="ChEBI" id="CHEBI:133975"/>
    </reaction>
    <physiologicalReaction direction="left-to-right" evidence="31">
        <dbReference type="Rhea" id="RHEA:51213"/>
    </physiologicalReaction>
</comment>
<evidence type="ECO:0000256" key="23">
    <source>
        <dbReference type="ARBA" id="ARBA00047871"/>
    </source>
</evidence>
<dbReference type="InterPro" id="IPR013149">
    <property type="entry name" value="ADH-like_C"/>
</dbReference>
<evidence type="ECO:0000256" key="34">
    <source>
        <dbReference type="ARBA" id="ARBA00049368"/>
    </source>
</evidence>
<evidence type="ECO:0000256" key="2">
    <source>
        <dbReference type="ARBA" id="ARBA00010460"/>
    </source>
</evidence>
<dbReference type="Pfam" id="PF00107">
    <property type="entry name" value="ADH_zinc_N"/>
    <property type="match status" value="1"/>
</dbReference>
<comment type="catalytic activity">
    <reaction evidence="24">
        <text>13,14-dihydro-15-oxo-prostaglandin F1alpha + NADP(+) = 15-oxoprostaglandin F1alpha + NADPH + H(+)</text>
        <dbReference type="Rhea" id="RHEA:50592"/>
        <dbReference type="ChEBI" id="CHEBI:15378"/>
        <dbReference type="ChEBI" id="CHEBI:57783"/>
        <dbReference type="ChEBI" id="CHEBI:58349"/>
        <dbReference type="ChEBI" id="CHEBI:79072"/>
        <dbReference type="ChEBI" id="CHEBI:133411"/>
    </reaction>
    <physiologicalReaction direction="right-to-left" evidence="24">
        <dbReference type="Rhea" id="RHEA:50594"/>
    </physiologicalReaction>
</comment>
<keyword evidence="11" id="KW-0521">NADP</keyword>
<evidence type="ECO:0000256" key="18">
    <source>
        <dbReference type="ARBA" id="ARBA00032297"/>
    </source>
</evidence>
<dbReference type="Gene3D" id="3.40.50.720">
    <property type="entry name" value="NAD(P)-binding Rossmann-like Domain"/>
    <property type="match status" value="1"/>
</dbReference>
<dbReference type="Gene3D" id="3.90.180.10">
    <property type="entry name" value="Medium-chain alcohol dehydrogenases, catalytic domain"/>
    <property type="match status" value="1"/>
</dbReference>
<dbReference type="SUPFAM" id="SSF50129">
    <property type="entry name" value="GroES-like"/>
    <property type="match status" value="2"/>
</dbReference>
<dbReference type="InterPro" id="IPR020843">
    <property type="entry name" value="ER"/>
</dbReference>
<evidence type="ECO:0000256" key="10">
    <source>
        <dbReference type="ARBA" id="ARBA00022832"/>
    </source>
</evidence>
<dbReference type="GO" id="GO:0005737">
    <property type="term" value="C:cytoplasm"/>
    <property type="evidence" value="ECO:0007669"/>
    <property type="project" value="UniProtKB-SubCell"/>
</dbReference>
<comment type="subcellular location">
    <subcellularLocation>
        <location evidence="1">Cytoplasm</location>
    </subcellularLocation>
</comment>
<evidence type="ECO:0000256" key="17">
    <source>
        <dbReference type="ARBA" id="ARBA00032255"/>
    </source>
</evidence>
<comment type="catalytic activity">
    <reaction evidence="25">
        <text>dodecanal + NADP(+) = (2E)-dodecenal + NADPH + H(+)</text>
        <dbReference type="Rhea" id="RHEA:50784"/>
        <dbReference type="ChEBI" id="CHEBI:15378"/>
        <dbReference type="ChEBI" id="CHEBI:27836"/>
        <dbReference type="ChEBI" id="CHEBI:57783"/>
        <dbReference type="ChEBI" id="CHEBI:58349"/>
        <dbReference type="ChEBI" id="CHEBI:133741"/>
    </reaction>
    <physiologicalReaction direction="right-to-left" evidence="25">
        <dbReference type="Rhea" id="RHEA:50786"/>
    </physiologicalReaction>
</comment>
<dbReference type="InterPro" id="IPR041694">
    <property type="entry name" value="ADH_N_2"/>
</dbReference>
<evidence type="ECO:0000256" key="22">
    <source>
        <dbReference type="ARBA" id="ARBA00047742"/>
    </source>
</evidence>
<dbReference type="RefSeq" id="XP_029642780.1">
    <property type="nucleotide sequence ID" value="XM_029786920.2"/>
</dbReference>
<keyword evidence="14" id="KW-0443">Lipid metabolism</keyword>
<dbReference type="SUPFAM" id="SSF51735">
    <property type="entry name" value="NAD(P)-binding Rossmann-fold domains"/>
    <property type="match status" value="1"/>
</dbReference>
<evidence type="ECO:0000256" key="24">
    <source>
        <dbReference type="ARBA" id="ARBA00047878"/>
    </source>
</evidence>
<evidence type="ECO:0000256" key="12">
    <source>
        <dbReference type="ARBA" id="ARBA00022990"/>
    </source>
</evidence>
<dbReference type="Pfam" id="PF16884">
    <property type="entry name" value="ADH_N_2"/>
    <property type="match status" value="1"/>
</dbReference>
<evidence type="ECO:0000256" key="25">
    <source>
        <dbReference type="ARBA" id="ARBA00047903"/>
    </source>
</evidence>
<comment type="catalytic activity">
    <reaction evidence="20">
        <text>octanal + NADP(+) = (2E)-octenal + NADPH + H(+)</text>
        <dbReference type="Rhea" id="RHEA:50780"/>
        <dbReference type="ChEBI" id="CHEBI:15378"/>
        <dbReference type="ChEBI" id="CHEBI:17935"/>
        <dbReference type="ChEBI" id="CHEBI:57783"/>
        <dbReference type="ChEBI" id="CHEBI:58349"/>
        <dbReference type="ChEBI" id="CHEBI:61748"/>
    </reaction>
    <physiologicalReaction direction="right-to-left" evidence="20">
        <dbReference type="Rhea" id="RHEA:50782"/>
    </physiologicalReaction>
</comment>
<comment type="catalytic activity">
    <reaction evidence="27">
        <text>13,14-dihydro-15-oxo-PGF2alpha + NADP(+) = 15-oxoprostaglandin F2alpha + NADPH + H(+)</text>
        <dbReference type="Rhea" id="RHEA:50588"/>
        <dbReference type="ChEBI" id="CHEBI:15378"/>
        <dbReference type="ChEBI" id="CHEBI:57783"/>
        <dbReference type="ChEBI" id="CHEBI:58349"/>
        <dbReference type="ChEBI" id="CHEBI:133374"/>
        <dbReference type="ChEBI" id="CHEBI:133409"/>
    </reaction>
    <physiologicalReaction direction="right-to-left" evidence="27">
        <dbReference type="Rhea" id="RHEA:50590"/>
    </physiologicalReaction>
</comment>
<evidence type="ECO:0000256" key="7">
    <source>
        <dbReference type="ARBA" id="ARBA00022490"/>
    </source>
</evidence>
<dbReference type="GO" id="GO:0032440">
    <property type="term" value="F:2-alkenal reductase [NAD(P)H] activity"/>
    <property type="evidence" value="ECO:0007669"/>
    <property type="project" value="UniProtKB-EC"/>
</dbReference>
<comment type="catalytic activity">
    <reaction evidence="30">
        <text>6-trans-leukotriene B4 + NADP(+) = 12-oxo-(5S)-hydroxy-(6E,8E,10E,14Z)-eicosatetraenoate + NADPH + H(+)</text>
        <dbReference type="Rhea" id="RHEA:51204"/>
        <dbReference type="ChEBI" id="CHEBI:15378"/>
        <dbReference type="ChEBI" id="CHEBI:57783"/>
        <dbReference type="ChEBI" id="CHEBI:58349"/>
        <dbReference type="ChEBI" id="CHEBI:90723"/>
        <dbReference type="ChEBI" id="CHEBI:133974"/>
    </reaction>
    <physiologicalReaction direction="left-to-right" evidence="30">
        <dbReference type="Rhea" id="RHEA:51205"/>
    </physiologicalReaction>
</comment>
<name>A0A6P7SX20_9MOLL</name>
<reference evidence="37" key="1">
    <citation type="submission" date="2025-08" db="UniProtKB">
        <authorList>
            <consortium name="RefSeq"/>
        </authorList>
    </citation>
    <scope>IDENTIFICATION</scope>
</reference>
<accession>A0A6P7SX20</accession>
<comment type="catalytic activity">
    <reaction evidence="26">
        <text>nonan-2-one + NADP(+) = (3E)-nonen-2-one + NADPH + H(+)</text>
        <dbReference type="Rhea" id="RHEA:50616"/>
        <dbReference type="ChEBI" id="CHEBI:15378"/>
        <dbReference type="ChEBI" id="CHEBI:57783"/>
        <dbReference type="ChEBI" id="CHEBI:58349"/>
        <dbReference type="ChEBI" id="CHEBI:77927"/>
        <dbReference type="ChEBI" id="CHEBI:133457"/>
    </reaction>
    <physiologicalReaction direction="right-to-left" evidence="26">
        <dbReference type="Rhea" id="RHEA:50618"/>
    </physiologicalReaction>
</comment>
<comment type="catalytic activity">
    <reaction evidence="23">
        <text>leukotriene B4 + NADP(+) = 12-oxo-leukotriene B4 + NADPH + H(+)</text>
        <dbReference type="Rhea" id="RHEA:50608"/>
        <dbReference type="ChEBI" id="CHEBI:15378"/>
        <dbReference type="ChEBI" id="CHEBI:57461"/>
        <dbReference type="ChEBI" id="CHEBI:57783"/>
        <dbReference type="ChEBI" id="CHEBI:58349"/>
        <dbReference type="ChEBI" id="CHEBI:133309"/>
    </reaction>
    <physiologicalReaction direction="left-to-right" evidence="23">
        <dbReference type="Rhea" id="RHEA:50609"/>
    </physiologicalReaction>
</comment>
<proteinExistence type="inferred from homology"/>
<comment type="subunit">
    <text evidence="3">Monomer or homodimer.</text>
</comment>
<dbReference type="AlphaFoldDB" id="A0A6P7SX20"/>
<evidence type="ECO:0000256" key="30">
    <source>
        <dbReference type="ARBA" id="ARBA00048953"/>
    </source>
</evidence>
<evidence type="ECO:0000256" key="20">
    <source>
        <dbReference type="ARBA" id="ARBA00047461"/>
    </source>
</evidence>
<organism evidence="36 37">
    <name type="scientific">Octopus sinensis</name>
    <name type="common">East Asian common octopus</name>
    <dbReference type="NCBI Taxonomy" id="2607531"/>
    <lineage>
        <taxon>Eukaryota</taxon>
        <taxon>Metazoa</taxon>
        <taxon>Spiralia</taxon>
        <taxon>Lophotrochozoa</taxon>
        <taxon>Mollusca</taxon>
        <taxon>Cephalopoda</taxon>
        <taxon>Coleoidea</taxon>
        <taxon>Octopodiformes</taxon>
        <taxon>Octopoda</taxon>
        <taxon>Incirrata</taxon>
        <taxon>Octopodidae</taxon>
        <taxon>Octopus</taxon>
    </lineage>
</organism>
<gene>
    <name evidence="37" type="primary">LOC115217279</name>
</gene>
<evidence type="ECO:0000256" key="15">
    <source>
        <dbReference type="ARBA" id="ARBA00023278"/>
    </source>
</evidence>
<evidence type="ECO:0000256" key="5">
    <source>
        <dbReference type="ARBA" id="ARBA00012410"/>
    </source>
</evidence>
<evidence type="ECO:0000256" key="29">
    <source>
        <dbReference type="ARBA" id="ARBA00048591"/>
    </source>
</evidence>
<evidence type="ECO:0000256" key="27">
    <source>
        <dbReference type="ARBA" id="ARBA00048290"/>
    </source>
</evidence>
<dbReference type="PANTHER" id="PTHR43205">
    <property type="entry name" value="PROSTAGLANDIN REDUCTASE"/>
    <property type="match status" value="1"/>
</dbReference>
<evidence type="ECO:0000256" key="28">
    <source>
        <dbReference type="ARBA" id="ARBA00048387"/>
    </source>
</evidence>
<evidence type="ECO:0000256" key="32">
    <source>
        <dbReference type="ARBA" id="ARBA00049070"/>
    </source>
</evidence>
<comment type="catalytic activity">
    <reaction evidence="33">
        <text>an n-alkanal + NADP(+) = an alk-2-enal + NADPH + H(+)</text>
        <dbReference type="Rhea" id="RHEA:13737"/>
        <dbReference type="ChEBI" id="CHEBI:12834"/>
        <dbReference type="ChEBI" id="CHEBI:13757"/>
        <dbReference type="ChEBI" id="CHEBI:15378"/>
        <dbReference type="ChEBI" id="CHEBI:57783"/>
        <dbReference type="ChEBI" id="CHEBI:58349"/>
        <dbReference type="EC" id="1.3.1.74"/>
    </reaction>
    <physiologicalReaction direction="right-to-left" evidence="33">
        <dbReference type="Rhea" id="RHEA:13739"/>
    </physiologicalReaction>
</comment>
<comment type="catalytic activity">
    <reaction evidence="28">
        <text>4-hydroxynonanal + NADP(+) = (E)-4-hydroxynon-2-enal + NADPH + H(+)</text>
        <dbReference type="Rhea" id="RHEA:64736"/>
        <dbReference type="ChEBI" id="CHEBI:15378"/>
        <dbReference type="ChEBI" id="CHEBI:57783"/>
        <dbReference type="ChEBI" id="CHEBI:58349"/>
        <dbReference type="ChEBI" id="CHEBI:58968"/>
        <dbReference type="ChEBI" id="CHEBI:156112"/>
    </reaction>
    <physiologicalReaction direction="right-to-left" evidence="28">
        <dbReference type="Rhea" id="RHEA:64738"/>
    </physiologicalReaction>
</comment>
<dbReference type="EC" id="1.3.1.74" evidence="5"/>
<keyword evidence="9" id="KW-0597">Phosphoprotein</keyword>
<dbReference type="InterPro" id="IPR014190">
    <property type="entry name" value="PTGR1"/>
</dbReference>
<evidence type="ECO:0000259" key="35">
    <source>
        <dbReference type="SMART" id="SM00829"/>
    </source>
</evidence>
<evidence type="ECO:0000256" key="26">
    <source>
        <dbReference type="ARBA" id="ARBA00048066"/>
    </source>
</evidence>
<keyword evidence="12" id="KW-0007">Acetylation</keyword>
<dbReference type="SMART" id="SM00829">
    <property type="entry name" value="PKS_ER"/>
    <property type="match status" value="1"/>
</dbReference>
<evidence type="ECO:0000256" key="31">
    <source>
        <dbReference type="ARBA" id="ARBA00049068"/>
    </source>
</evidence>
<keyword evidence="15" id="KW-0379">Hydroxylation</keyword>
<dbReference type="KEGG" id="osn:115217279"/>
<evidence type="ECO:0000256" key="4">
    <source>
        <dbReference type="ARBA" id="ARBA00011981"/>
    </source>
</evidence>
<evidence type="ECO:0000256" key="9">
    <source>
        <dbReference type="ARBA" id="ARBA00022553"/>
    </source>
</evidence>
<evidence type="ECO:0000256" key="8">
    <source>
        <dbReference type="ARBA" id="ARBA00022501"/>
    </source>
</evidence>
<dbReference type="GO" id="GO:0047522">
    <property type="term" value="F:15-oxoprostaglandin 13-reductase [NAD(P)+] activity"/>
    <property type="evidence" value="ECO:0007669"/>
    <property type="project" value="UniProtKB-EC"/>
</dbReference>
<evidence type="ECO:0000313" key="36">
    <source>
        <dbReference type="Proteomes" id="UP000515154"/>
    </source>
</evidence>
<evidence type="ECO:0000313" key="37">
    <source>
        <dbReference type="RefSeq" id="XP_029642780.1"/>
    </source>
</evidence>
<comment type="catalytic activity">
    <reaction evidence="34">
        <text>hexanal + NADP(+) = (E)-hex-2-enal + NADPH + H(+)</text>
        <dbReference type="Rhea" id="RHEA:50776"/>
        <dbReference type="ChEBI" id="CHEBI:15378"/>
        <dbReference type="ChEBI" id="CHEBI:28913"/>
        <dbReference type="ChEBI" id="CHEBI:57783"/>
        <dbReference type="ChEBI" id="CHEBI:58349"/>
        <dbReference type="ChEBI" id="CHEBI:88528"/>
    </reaction>
    <physiologicalReaction direction="right-to-left" evidence="34">
        <dbReference type="Rhea" id="RHEA:50778"/>
    </physiologicalReaction>
</comment>
<evidence type="ECO:0000256" key="14">
    <source>
        <dbReference type="ARBA" id="ARBA00023098"/>
    </source>
</evidence>
<comment type="catalytic activity">
    <reaction evidence="22">
        <text>pentan-2-one + NADP(+) = (E)-pent-3-en-2-one + NADPH + H(+)</text>
        <dbReference type="Rhea" id="RHEA:50788"/>
        <dbReference type="ChEBI" id="CHEBI:15378"/>
        <dbReference type="ChEBI" id="CHEBI:16472"/>
        <dbReference type="ChEBI" id="CHEBI:57783"/>
        <dbReference type="ChEBI" id="CHEBI:58349"/>
        <dbReference type="ChEBI" id="CHEBI:145276"/>
    </reaction>
    <physiologicalReaction direction="right-to-left" evidence="22">
        <dbReference type="Rhea" id="RHEA:50790"/>
    </physiologicalReaction>
</comment>
<comment type="similarity">
    <text evidence="2">Belongs to the NADP-dependent oxidoreductase L4BD family.</text>
</comment>
<evidence type="ECO:0000256" key="3">
    <source>
        <dbReference type="ARBA" id="ARBA00011852"/>
    </source>
</evidence>
<dbReference type="GO" id="GO:0006693">
    <property type="term" value="P:prostaglandin metabolic process"/>
    <property type="evidence" value="ECO:0007669"/>
    <property type="project" value="UniProtKB-KW"/>
</dbReference>
<keyword evidence="8" id="KW-0644">Prostaglandin metabolism</keyword>
<keyword evidence="13" id="KW-0560">Oxidoreductase</keyword>
<dbReference type="InterPro" id="IPR011032">
    <property type="entry name" value="GroES-like_sf"/>
</dbReference>
<dbReference type="EC" id="1.3.1.48" evidence="4"/>
<dbReference type="CDD" id="cd08294">
    <property type="entry name" value="leukotriene_B4_DH_like"/>
    <property type="match status" value="1"/>
</dbReference>
<evidence type="ECO:0000256" key="1">
    <source>
        <dbReference type="ARBA" id="ARBA00004496"/>
    </source>
</evidence>
<evidence type="ECO:0000256" key="13">
    <source>
        <dbReference type="ARBA" id="ARBA00023002"/>
    </source>
</evidence>
<sequence>MVLSKKFVLAKHFVGKPSSDDIKLVTEELPDEVNDEEVLCEAVWLSVDPYMRINVGSLSEGDVMMGEQVARVIASKNPKFPEGTHVMAHFGWKSHTLVKDVSVLRKVPDIEDLPLSLTLGSLGMPGLTAYFGFLEKSQPKSGETVLVNTAAGAVGSIVGQIAKIKGCKVVAFAGTEEKCSWLKNELGFDQVFNYKNIDLDKVLSSSVPDGIDCYFDNVGGHFSSVVLNHMNTQGRVCICGCLSEYNVPAENTLKGPYPFKRILFKELSIFGFIVWKCMQRADEGRKQLLEWIKSGKLIYKETITEGFENMPKAFLGLFEGSNVGKAIVKA</sequence>
<evidence type="ECO:0000256" key="19">
    <source>
        <dbReference type="ARBA" id="ARBA00033119"/>
    </source>
</evidence>
<dbReference type="InterPro" id="IPR045010">
    <property type="entry name" value="MDR_fam"/>
</dbReference>
<dbReference type="FunFam" id="3.40.50.720:FF:000121">
    <property type="entry name" value="Prostaglandin reductase 2"/>
    <property type="match status" value="1"/>
</dbReference>